<name>A0A840WGT8_9ACTN</name>
<dbReference type="AlphaFoldDB" id="A0A840WGT8"/>
<accession>A0A840WGT8</accession>
<keyword evidence="2" id="KW-1185">Reference proteome</keyword>
<comment type="caution">
    <text evidence="1">The sequence shown here is derived from an EMBL/GenBank/DDBJ whole genome shotgun (WGS) entry which is preliminary data.</text>
</comment>
<protein>
    <submittedName>
        <fullName evidence="1">Uncharacterized protein</fullName>
    </submittedName>
</protein>
<evidence type="ECO:0000313" key="1">
    <source>
        <dbReference type="EMBL" id="MBB5492211.1"/>
    </source>
</evidence>
<evidence type="ECO:0000313" key="2">
    <source>
        <dbReference type="Proteomes" id="UP000579647"/>
    </source>
</evidence>
<dbReference type="Proteomes" id="UP000579647">
    <property type="component" value="Unassembled WGS sequence"/>
</dbReference>
<sequence>MSRKRTSKHDESARLRKKFTGESFQSALAGVGRKGSIGLDECSPEQLSFRAHLALGLFNTGDPGKPPAAWNIGRTHVYDPVVSPRWGLFIFIAHRAPYNATRTLLSRRELGDSGSRLPGLRLIGTSSQSRETVLMLHEPSGARFAITGLSHWSPKEAPGSLHRDASWWEGYLSQGDSLTEIEKEEISAIPSMSSDARILLAGLTNRYSLKDPDKKWKIEWDSPPRKPGAKERTRWSRPDLVNRRLWGEDNHWTIEYNQGPHPEALTAALTHPIAGIKGASSNPTKNSQIVKLGSAKLEIMNPSVHNFYSHARNRRRGNNA</sequence>
<gene>
    <name evidence="1" type="ORF">HNR07_003348</name>
</gene>
<reference evidence="1 2" key="1">
    <citation type="submission" date="2020-08" db="EMBL/GenBank/DDBJ databases">
        <title>Sequencing the genomes of 1000 actinobacteria strains.</title>
        <authorList>
            <person name="Klenk H.-P."/>
        </authorList>
    </citation>
    <scope>NUCLEOTIDE SEQUENCE [LARGE SCALE GENOMIC DNA]</scope>
    <source>
        <strain evidence="1 2">DSM 44598</strain>
    </source>
</reference>
<proteinExistence type="predicted"/>
<organism evidence="1 2">
    <name type="scientific">Nocardiopsis metallicus</name>
    <dbReference type="NCBI Taxonomy" id="179819"/>
    <lineage>
        <taxon>Bacteria</taxon>
        <taxon>Bacillati</taxon>
        <taxon>Actinomycetota</taxon>
        <taxon>Actinomycetes</taxon>
        <taxon>Streptosporangiales</taxon>
        <taxon>Nocardiopsidaceae</taxon>
        <taxon>Nocardiopsis</taxon>
    </lineage>
</organism>
<dbReference type="EMBL" id="JACHDO010000001">
    <property type="protein sequence ID" value="MBB5492211.1"/>
    <property type="molecule type" value="Genomic_DNA"/>
</dbReference>